<keyword evidence="3" id="KW-1185">Reference proteome</keyword>
<evidence type="ECO:0000313" key="3">
    <source>
        <dbReference type="Proteomes" id="UP001558713"/>
    </source>
</evidence>
<proteinExistence type="predicted"/>
<dbReference type="AlphaFoldDB" id="A0ABD1B520"/>
<name>A0ABD1B520_CARAN</name>
<dbReference type="EMBL" id="JBANAX010000325">
    <property type="protein sequence ID" value="KAL1214063.1"/>
    <property type="molecule type" value="Genomic_DNA"/>
</dbReference>
<evidence type="ECO:0000313" key="2">
    <source>
        <dbReference type="EMBL" id="KAL1214063.1"/>
    </source>
</evidence>
<feature type="transmembrane region" description="Helical" evidence="1">
    <location>
        <begin position="59"/>
        <end position="77"/>
    </location>
</feature>
<comment type="caution">
    <text evidence="2">The sequence shown here is derived from an EMBL/GenBank/DDBJ whole genome shotgun (WGS) entry which is preliminary data.</text>
</comment>
<keyword evidence="1" id="KW-0812">Transmembrane</keyword>
<organism evidence="2 3">
    <name type="scientific">Cardamine amara subsp. amara</name>
    <dbReference type="NCBI Taxonomy" id="228776"/>
    <lineage>
        <taxon>Eukaryota</taxon>
        <taxon>Viridiplantae</taxon>
        <taxon>Streptophyta</taxon>
        <taxon>Embryophyta</taxon>
        <taxon>Tracheophyta</taxon>
        <taxon>Spermatophyta</taxon>
        <taxon>Magnoliopsida</taxon>
        <taxon>eudicotyledons</taxon>
        <taxon>Gunneridae</taxon>
        <taxon>Pentapetalae</taxon>
        <taxon>rosids</taxon>
        <taxon>malvids</taxon>
        <taxon>Brassicales</taxon>
        <taxon>Brassicaceae</taxon>
        <taxon>Cardamineae</taxon>
        <taxon>Cardamine</taxon>
    </lineage>
</organism>
<reference evidence="2 3" key="1">
    <citation type="submission" date="2024-04" db="EMBL/GenBank/DDBJ databases">
        <title>Genome assembly C_amara_ONT_v2.</title>
        <authorList>
            <person name="Yant L."/>
            <person name="Moore C."/>
            <person name="Slenker M."/>
        </authorList>
    </citation>
    <scope>NUCLEOTIDE SEQUENCE [LARGE SCALE GENOMIC DNA]</scope>
    <source>
        <tissue evidence="2">Leaf</tissue>
    </source>
</reference>
<gene>
    <name evidence="2" type="ORF">V5N11_007418</name>
</gene>
<accession>A0ABD1B520</accession>
<protein>
    <submittedName>
        <fullName evidence="2">Uncharacterized protein</fullName>
    </submittedName>
</protein>
<sequence>MEEVENVVGNIQVAVGSLEKGLHDIEAIKVITEVCEKEIGELKAMVSCCEKEIKAIRCFKNMVVCGLVMVVGYYFIFA</sequence>
<evidence type="ECO:0000256" key="1">
    <source>
        <dbReference type="SAM" id="Phobius"/>
    </source>
</evidence>
<keyword evidence="1" id="KW-0472">Membrane</keyword>
<dbReference type="Proteomes" id="UP001558713">
    <property type="component" value="Unassembled WGS sequence"/>
</dbReference>
<keyword evidence="1" id="KW-1133">Transmembrane helix</keyword>